<evidence type="ECO:0000313" key="4">
    <source>
        <dbReference type="EMBL" id="TWT42848.1"/>
    </source>
</evidence>
<keyword evidence="5" id="KW-1185">Reference proteome</keyword>
<name>A0A5C5VW53_9BACT</name>
<proteinExistence type="predicted"/>
<dbReference type="SUPFAM" id="SSF55729">
    <property type="entry name" value="Acyl-CoA N-acyltransferases (Nat)"/>
    <property type="match status" value="1"/>
</dbReference>
<feature type="domain" description="N-acetyltransferase" evidence="3">
    <location>
        <begin position="167"/>
        <end position="308"/>
    </location>
</feature>
<evidence type="ECO:0000256" key="2">
    <source>
        <dbReference type="ARBA" id="ARBA00023315"/>
    </source>
</evidence>
<dbReference type="GO" id="GO:0035447">
    <property type="term" value="F:mycothiol synthase activity"/>
    <property type="evidence" value="ECO:0007669"/>
    <property type="project" value="UniProtKB-EC"/>
</dbReference>
<sequence length="308" mass="32793">MASPDFDFDTATHAERHAALALVLCEVAPAARGSLVEAVAAQPIEKLGALEGLIVARRQGKVVAAAWAQPQVGNAVTMWLPEAIDQHAENAGPGLLQAAVARADSAGVATCQAVVENANDPRIAALESAGFEAIAELTYLSRTITTPPARNVAPGMSFAVVDKSGLLNLVPLIRATYQGSLDCPELGERRSIADTLQGYAAIGTSGTKGWRTVALDSLVEGVLFVALHHDNEQAELVYMGLTPKARRRGWGRPIVEEALHIAAGWGAERLITAADVRNTPALRVYEQAGFEPWCQRHAYLRFRPQPAV</sequence>
<evidence type="ECO:0000259" key="3">
    <source>
        <dbReference type="PROSITE" id="PS51186"/>
    </source>
</evidence>
<dbReference type="PROSITE" id="PS51186">
    <property type="entry name" value="GNAT"/>
    <property type="match status" value="1"/>
</dbReference>
<dbReference type="EC" id="2.3.1.189" evidence="4"/>
<dbReference type="InterPro" id="IPR016181">
    <property type="entry name" value="Acyl_CoA_acyltransferase"/>
</dbReference>
<comment type="caution">
    <text evidence="4">The sequence shown here is derived from an EMBL/GenBank/DDBJ whole genome shotgun (WGS) entry which is preliminary data.</text>
</comment>
<evidence type="ECO:0000256" key="1">
    <source>
        <dbReference type="ARBA" id="ARBA00022679"/>
    </source>
</evidence>
<dbReference type="Pfam" id="PF00583">
    <property type="entry name" value="Acetyltransf_1"/>
    <property type="match status" value="1"/>
</dbReference>
<accession>A0A5C5VW53</accession>
<dbReference type="InterPro" id="IPR000182">
    <property type="entry name" value="GNAT_dom"/>
</dbReference>
<dbReference type="PANTHER" id="PTHR43877:SF2">
    <property type="entry name" value="AMINOALKYLPHOSPHONATE N-ACETYLTRANSFERASE-RELATED"/>
    <property type="match status" value="1"/>
</dbReference>
<evidence type="ECO:0000313" key="5">
    <source>
        <dbReference type="Proteomes" id="UP000318995"/>
    </source>
</evidence>
<dbReference type="RefSeq" id="WP_146574723.1">
    <property type="nucleotide sequence ID" value="NZ_SJPH01000005.1"/>
</dbReference>
<gene>
    <name evidence="4" type="primary">mshD</name>
    <name evidence="4" type="ORF">Pla111_24860</name>
</gene>
<keyword evidence="2 4" id="KW-0012">Acyltransferase</keyword>
<dbReference type="EMBL" id="SJPH01000005">
    <property type="protein sequence ID" value="TWT42848.1"/>
    <property type="molecule type" value="Genomic_DNA"/>
</dbReference>
<dbReference type="PANTHER" id="PTHR43877">
    <property type="entry name" value="AMINOALKYLPHOSPHONATE N-ACETYLTRANSFERASE-RELATED-RELATED"/>
    <property type="match status" value="1"/>
</dbReference>
<dbReference type="AlphaFoldDB" id="A0A5C5VW53"/>
<protein>
    <submittedName>
        <fullName evidence="4">Mycothiol acetyltransferase</fullName>
        <ecNumber evidence="4">2.3.1.189</ecNumber>
    </submittedName>
</protein>
<dbReference type="OrthoDB" id="214696at2"/>
<organism evidence="4 5">
    <name type="scientific">Botrimarina hoheduenensis</name>
    <dbReference type="NCBI Taxonomy" id="2528000"/>
    <lineage>
        <taxon>Bacteria</taxon>
        <taxon>Pseudomonadati</taxon>
        <taxon>Planctomycetota</taxon>
        <taxon>Planctomycetia</taxon>
        <taxon>Pirellulales</taxon>
        <taxon>Lacipirellulaceae</taxon>
        <taxon>Botrimarina</taxon>
    </lineage>
</organism>
<dbReference type="Gene3D" id="3.40.630.30">
    <property type="match status" value="1"/>
</dbReference>
<dbReference type="InterPro" id="IPR050832">
    <property type="entry name" value="Bact_Acetyltransf"/>
</dbReference>
<dbReference type="CDD" id="cd04301">
    <property type="entry name" value="NAT_SF"/>
    <property type="match status" value="1"/>
</dbReference>
<keyword evidence="1 4" id="KW-0808">Transferase</keyword>
<reference evidence="4 5" key="1">
    <citation type="submission" date="2019-02" db="EMBL/GenBank/DDBJ databases">
        <title>Deep-cultivation of Planctomycetes and their phenomic and genomic characterization uncovers novel biology.</title>
        <authorList>
            <person name="Wiegand S."/>
            <person name="Jogler M."/>
            <person name="Boedeker C."/>
            <person name="Pinto D."/>
            <person name="Vollmers J."/>
            <person name="Rivas-Marin E."/>
            <person name="Kohn T."/>
            <person name="Peeters S.H."/>
            <person name="Heuer A."/>
            <person name="Rast P."/>
            <person name="Oberbeckmann S."/>
            <person name="Bunk B."/>
            <person name="Jeske O."/>
            <person name="Meyerdierks A."/>
            <person name="Storesund J.E."/>
            <person name="Kallscheuer N."/>
            <person name="Luecker S."/>
            <person name="Lage O.M."/>
            <person name="Pohl T."/>
            <person name="Merkel B.J."/>
            <person name="Hornburger P."/>
            <person name="Mueller R.-W."/>
            <person name="Bruemmer F."/>
            <person name="Labrenz M."/>
            <person name="Spormann A.M."/>
            <person name="Op Den Camp H."/>
            <person name="Overmann J."/>
            <person name="Amann R."/>
            <person name="Jetten M.S.M."/>
            <person name="Mascher T."/>
            <person name="Medema M.H."/>
            <person name="Devos D.P."/>
            <person name="Kaster A.-K."/>
            <person name="Ovreas L."/>
            <person name="Rohde M."/>
            <person name="Galperin M.Y."/>
            <person name="Jogler C."/>
        </authorList>
    </citation>
    <scope>NUCLEOTIDE SEQUENCE [LARGE SCALE GENOMIC DNA]</scope>
    <source>
        <strain evidence="4 5">Pla111</strain>
    </source>
</reference>
<dbReference type="Proteomes" id="UP000318995">
    <property type="component" value="Unassembled WGS sequence"/>
</dbReference>